<comment type="caution">
    <text evidence="2">The sequence shown here is derived from an EMBL/GenBank/DDBJ whole genome shotgun (WGS) entry which is preliminary data.</text>
</comment>
<evidence type="ECO:0000313" key="3">
    <source>
        <dbReference type="Proteomes" id="UP000607653"/>
    </source>
</evidence>
<evidence type="ECO:0000313" key="2">
    <source>
        <dbReference type="EMBL" id="DAD38055.1"/>
    </source>
</evidence>
<accession>A0A822Z3K5</accession>
<sequence length="52" mass="5929">MPGWSSEQSPGKYYCNSKPGKSPTRTRILILKSKQQETKLKMPKCERDCSPV</sequence>
<name>A0A822Z3K5_NELNU</name>
<organism evidence="2 3">
    <name type="scientific">Nelumbo nucifera</name>
    <name type="common">Sacred lotus</name>
    <dbReference type="NCBI Taxonomy" id="4432"/>
    <lineage>
        <taxon>Eukaryota</taxon>
        <taxon>Viridiplantae</taxon>
        <taxon>Streptophyta</taxon>
        <taxon>Embryophyta</taxon>
        <taxon>Tracheophyta</taxon>
        <taxon>Spermatophyta</taxon>
        <taxon>Magnoliopsida</taxon>
        <taxon>Proteales</taxon>
        <taxon>Nelumbonaceae</taxon>
        <taxon>Nelumbo</taxon>
    </lineage>
</organism>
<dbReference type="EMBL" id="DUZY01000004">
    <property type="protein sequence ID" value="DAD38055.1"/>
    <property type="molecule type" value="Genomic_DNA"/>
</dbReference>
<evidence type="ECO:0000256" key="1">
    <source>
        <dbReference type="SAM" id="MobiDB-lite"/>
    </source>
</evidence>
<keyword evidence="3" id="KW-1185">Reference proteome</keyword>
<dbReference type="Proteomes" id="UP000607653">
    <property type="component" value="Unassembled WGS sequence"/>
</dbReference>
<feature type="region of interest" description="Disordered" evidence="1">
    <location>
        <begin position="1"/>
        <end position="22"/>
    </location>
</feature>
<dbReference type="AlphaFoldDB" id="A0A822Z3K5"/>
<protein>
    <submittedName>
        <fullName evidence="2">Uncharacterized protein</fullName>
    </submittedName>
</protein>
<proteinExistence type="predicted"/>
<gene>
    <name evidence="2" type="ORF">HUJ06_008696</name>
</gene>
<reference evidence="2 3" key="1">
    <citation type="journal article" date="2020" name="Mol. Biol. Evol.">
        <title>Distinct Expression and Methylation Patterns for Genes with Different Fates following a Single Whole-Genome Duplication in Flowering Plants.</title>
        <authorList>
            <person name="Shi T."/>
            <person name="Rahmani R.S."/>
            <person name="Gugger P.F."/>
            <person name="Wang M."/>
            <person name="Li H."/>
            <person name="Zhang Y."/>
            <person name="Li Z."/>
            <person name="Wang Q."/>
            <person name="Van de Peer Y."/>
            <person name="Marchal K."/>
            <person name="Chen J."/>
        </authorList>
    </citation>
    <scope>NUCLEOTIDE SEQUENCE [LARGE SCALE GENOMIC DNA]</scope>
    <source>
        <tissue evidence="2">Leaf</tissue>
    </source>
</reference>